<dbReference type="InterPro" id="IPR017850">
    <property type="entry name" value="Alkaline_phosphatase_core_sf"/>
</dbReference>
<proteinExistence type="predicted"/>
<dbReference type="SUPFAM" id="SSF53649">
    <property type="entry name" value="Alkaline phosphatase-like"/>
    <property type="match status" value="1"/>
</dbReference>
<dbReference type="AlphaFoldDB" id="A0A6J6JC68"/>
<reference evidence="1" key="1">
    <citation type="submission" date="2020-05" db="EMBL/GenBank/DDBJ databases">
        <authorList>
            <person name="Chiriac C."/>
            <person name="Salcher M."/>
            <person name="Ghai R."/>
            <person name="Kavagutti S V."/>
        </authorList>
    </citation>
    <scope>NUCLEOTIDE SEQUENCE</scope>
</reference>
<dbReference type="Gene3D" id="3.40.720.10">
    <property type="entry name" value="Alkaline Phosphatase, subunit A"/>
    <property type="match status" value="1"/>
</dbReference>
<sequence length="384" mass="41488">MFFGHDLPAAVANLASMLPSVPNSFGRLSEAYLSAFLALDGKPNPLSLPVKQSYLVILVDGLGVANIKAAGGHAGFLNQKLTTSKSLYSGFPTTTATSLASFATGKQSGEHALIGYRVFDREVSKPINLLNDLGTEFPPKRYQDLQTISEQAVKAGKNVITVGPGEYEGSGFTQATMPASKYLAAKTLQERFDAARSEIAKPGTLVYLYIPELDQLAHRFGCQSQNWLNTIEDLDSVLAAFMKSLPKTAGAILTADHGVIDVAQTSHIYLEQYEAMKDLAMIGGDPRVGFLYFDAGIDLVAKREALQADLGSQVEVVTVQELVDAGWYQPLSESAKKVAPDLVLLPKGDRVVYHREFAKVKSMSMIGQHGGTSKAEWEVPLLVF</sequence>
<name>A0A6J6JC68_9ZZZZ</name>
<protein>
    <submittedName>
        <fullName evidence="1">Unannotated protein</fullName>
    </submittedName>
</protein>
<dbReference type="EMBL" id="CAEZVT010000043">
    <property type="protein sequence ID" value="CAB4634480.1"/>
    <property type="molecule type" value="Genomic_DNA"/>
</dbReference>
<dbReference type="PANTHER" id="PTHR10151">
    <property type="entry name" value="ECTONUCLEOTIDE PYROPHOSPHATASE/PHOSPHODIESTERASE"/>
    <property type="match status" value="1"/>
</dbReference>
<accession>A0A6J6JC68</accession>
<dbReference type="GO" id="GO:0016787">
    <property type="term" value="F:hydrolase activity"/>
    <property type="evidence" value="ECO:0007669"/>
    <property type="project" value="UniProtKB-ARBA"/>
</dbReference>
<dbReference type="InterPro" id="IPR002591">
    <property type="entry name" value="Phosphodiest/P_Trfase"/>
</dbReference>
<evidence type="ECO:0000313" key="1">
    <source>
        <dbReference type="EMBL" id="CAB4634480.1"/>
    </source>
</evidence>
<gene>
    <name evidence="1" type="ORF">UFOPK2131_00508</name>
</gene>
<organism evidence="1">
    <name type="scientific">freshwater metagenome</name>
    <dbReference type="NCBI Taxonomy" id="449393"/>
    <lineage>
        <taxon>unclassified sequences</taxon>
        <taxon>metagenomes</taxon>
        <taxon>ecological metagenomes</taxon>
    </lineage>
</organism>
<dbReference type="Pfam" id="PF01663">
    <property type="entry name" value="Phosphodiest"/>
    <property type="match status" value="1"/>
</dbReference>
<dbReference type="PANTHER" id="PTHR10151:SF120">
    <property type="entry name" value="BIS(5'-ADENOSYL)-TRIPHOSPHATASE"/>
    <property type="match status" value="1"/>
</dbReference>